<accession>A0A067PFE2</accession>
<dbReference type="HOGENOM" id="CLU_2904501_0_0_1"/>
<dbReference type="InParanoid" id="A0A067PFE2"/>
<gene>
    <name evidence="2" type="ORF">JAAARDRAFT_663321</name>
</gene>
<feature type="region of interest" description="Disordered" evidence="1">
    <location>
        <begin position="1"/>
        <end position="62"/>
    </location>
</feature>
<dbReference type="Proteomes" id="UP000027265">
    <property type="component" value="Unassembled WGS sequence"/>
</dbReference>
<name>A0A067PFE2_9AGAM</name>
<organism evidence="2 3">
    <name type="scientific">Jaapia argillacea MUCL 33604</name>
    <dbReference type="NCBI Taxonomy" id="933084"/>
    <lineage>
        <taxon>Eukaryota</taxon>
        <taxon>Fungi</taxon>
        <taxon>Dikarya</taxon>
        <taxon>Basidiomycota</taxon>
        <taxon>Agaricomycotina</taxon>
        <taxon>Agaricomycetes</taxon>
        <taxon>Agaricomycetidae</taxon>
        <taxon>Jaapiales</taxon>
        <taxon>Jaapiaceae</taxon>
        <taxon>Jaapia</taxon>
    </lineage>
</organism>
<dbReference type="AlphaFoldDB" id="A0A067PFE2"/>
<proteinExistence type="predicted"/>
<evidence type="ECO:0000256" key="1">
    <source>
        <dbReference type="SAM" id="MobiDB-lite"/>
    </source>
</evidence>
<sequence>MEDGLRRRPNLKSHPLTTVALHPPSTCHQTPRIPSPETSSPSCTILMHPPAIHPQPSSLSVH</sequence>
<dbReference type="EMBL" id="KL197795">
    <property type="protein sequence ID" value="KDQ49206.1"/>
    <property type="molecule type" value="Genomic_DNA"/>
</dbReference>
<reference evidence="3" key="1">
    <citation type="journal article" date="2014" name="Proc. Natl. Acad. Sci. U.S.A.">
        <title>Extensive sampling of basidiomycete genomes demonstrates inadequacy of the white-rot/brown-rot paradigm for wood decay fungi.</title>
        <authorList>
            <person name="Riley R."/>
            <person name="Salamov A.A."/>
            <person name="Brown D.W."/>
            <person name="Nagy L.G."/>
            <person name="Floudas D."/>
            <person name="Held B.W."/>
            <person name="Levasseur A."/>
            <person name="Lombard V."/>
            <person name="Morin E."/>
            <person name="Otillar R."/>
            <person name="Lindquist E.A."/>
            <person name="Sun H."/>
            <person name="LaButti K.M."/>
            <person name="Schmutz J."/>
            <person name="Jabbour D."/>
            <person name="Luo H."/>
            <person name="Baker S.E."/>
            <person name="Pisabarro A.G."/>
            <person name="Walton J.D."/>
            <person name="Blanchette R.A."/>
            <person name="Henrissat B."/>
            <person name="Martin F."/>
            <person name="Cullen D."/>
            <person name="Hibbett D.S."/>
            <person name="Grigoriev I.V."/>
        </authorList>
    </citation>
    <scope>NUCLEOTIDE SEQUENCE [LARGE SCALE GENOMIC DNA]</scope>
    <source>
        <strain evidence="3">MUCL 33604</strain>
    </source>
</reference>
<keyword evidence="3" id="KW-1185">Reference proteome</keyword>
<protein>
    <submittedName>
        <fullName evidence="2">Uncharacterized protein</fullName>
    </submittedName>
</protein>
<evidence type="ECO:0000313" key="3">
    <source>
        <dbReference type="Proteomes" id="UP000027265"/>
    </source>
</evidence>
<evidence type="ECO:0000313" key="2">
    <source>
        <dbReference type="EMBL" id="KDQ49206.1"/>
    </source>
</evidence>